<dbReference type="GO" id="GO:0031177">
    <property type="term" value="F:phosphopantetheine binding"/>
    <property type="evidence" value="ECO:0007669"/>
    <property type="project" value="InterPro"/>
</dbReference>
<dbReference type="InterPro" id="IPR010071">
    <property type="entry name" value="AA_adenyl_dom"/>
</dbReference>
<dbReference type="SMART" id="SM00823">
    <property type="entry name" value="PKS_PP"/>
    <property type="match status" value="1"/>
</dbReference>
<dbReference type="AlphaFoldDB" id="A0A931A1J6"/>
<dbReference type="Gene3D" id="2.30.38.10">
    <property type="entry name" value="Luciferase, Domain 3"/>
    <property type="match status" value="1"/>
</dbReference>
<evidence type="ECO:0000313" key="6">
    <source>
        <dbReference type="EMBL" id="MBF8184497.1"/>
    </source>
</evidence>
<dbReference type="EMBL" id="JADOGI010000003">
    <property type="protein sequence ID" value="MBF8184497.1"/>
    <property type="molecule type" value="Genomic_DNA"/>
</dbReference>
<dbReference type="RefSeq" id="WP_195893488.1">
    <property type="nucleotide sequence ID" value="NZ_JADOGI010000003.1"/>
</dbReference>
<dbReference type="SUPFAM" id="SSF56801">
    <property type="entry name" value="Acetyl-CoA synthetase-like"/>
    <property type="match status" value="1"/>
</dbReference>
<dbReference type="GO" id="GO:0043041">
    <property type="term" value="P:amino acid activation for nonribosomal peptide biosynthetic process"/>
    <property type="evidence" value="ECO:0007669"/>
    <property type="project" value="TreeGrafter"/>
</dbReference>
<dbReference type="Pfam" id="PF13193">
    <property type="entry name" value="AMP-binding_C"/>
    <property type="match status" value="1"/>
</dbReference>
<dbReference type="GO" id="GO:0044550">
    <property type="term" value="P:secondary metabolite biosynthetic process"/>
    <property type="evidence" value="ECO:0007669"/>
    <property type="project" value="UniProtKB-ARBA"/>
</dbReference>
<dbReference type="InterPro" id="IPR045851">
    <property type="entry name" value="AMP-bd_C_sf"/>
</dbReference>
<dbReference type="FunFam" id="3.30.300.30:FF:000010">
    <property type="entry name" value="Enterobactin synthetase component F"/>
    <property type="match status" value="1"/>
</dbReference>
<dbReference type="FunFam" id="3.40.50.980:FF:000001">
    <property type="entry name" value="Non-ribosomal peptide synthetase"/>
    <property type="match status" value="1"/>
</dbReference>
<dbReference type="PROSITE" id="PS50075">
    <property type="entry name" value="CARRIER"/>
    <property type="match status" value="1"/>
</dbReference>
<evidence type="ECO:0000256" key="2">
    <source>
        <dbReference type="ARBA" id="ARBA00006432"/>
    </source>
</evidence>
<dbReference type="Pfam" id="PF00550">
    <property type="entry name" value="PP-binding"/>
    <property type="match status" value="1"/>
</dbReference>
<evidence type="ECO:0000256" key="1">
    <source>
        <dbReference type="ARBA" id="ARBA00001957"/>
    </source>
</evidence>
<reference evidence="6" key="1">
    <citation type="submission" date="2020-11" db="EMBL/GenBank/DDBJ databases">
        <title>Whole-genome analyses of Nonomuraea sp. K274.</title>
        <authorList>
            <person name="Veyisoglu A."/>
        </authorList>
    </citation>
    <scope>NUCLEOTIDE SEQUENCE</scope>
    <source>
        <strain evidence="6">K274</strain>
    </source>
</reference>
<dbReference type="InterPro" id="IPR000873">
    <property type="entry name" value="AMP-dep_synth/lig_dom"/>
</dbReference>
<dbReference type="CDD" id="cd12117">
    <property type="entry name" value="A_NRPS_Srf_like"/>
    <property type="match status" value="1"/>
</dbReference>
<dbReference type="Gene3D" id="3.30.559.30">
    <property type="entry name" value="Nonribosomal peptide synthetase, condensation domain"/>
    <property type="match status" value="1"/>
</dbReference>
<dbReference type="FunFam" id="2.30.38.10:FF:000001">
    <property type="entry name" value="Non-ribosomal peptide synthetase PvdI"/>
    <property type="match status" value="1"/>
</dbReference>
<dbReference type="PROSITE" id="PS00455">
    <property type="entry name" value="AMP_BINDING"/>
    <property type="match status" value="1"/>
</dbReference>
<dbReference type="Gene3D" id="3.40.50.980">
    <property type="match status" value="2"/>
</dbReference>
<dbReference type="InterPro" id="IPR020806">
    <property type="entry name" value="PKS_PP-bd"/>
</dbReference>
<keyword evidence="4" id="KW-0597">Phosphoprotein</keyword>
<dbReference type="Pfam" id="PF00501">
    <property type="entry name" value="AMP-binding"/>
    <property type="match status" value="1"/>
</dbReference>
<evidence type="ECO:0000256" key="4">
    <source>
        <dbReference type="ARBA" id="ARBA00022553"/>
    </source>
</evidence>
<dbReference type="NCBIfam" id="TIGR01733">
    <property type="entry name" value="AA-adenyl-dom"/>
    <property type="match status" value="1"/>
</dbReference>
<dbReference type="InterPro" id="IPR025110">
    <property type="entry name" value="AMP-bd_C"/>
</dbReference>
<comment type="cofactor">
    <cofactor evidence="1">
        <name>pantetheine 4'-phosphate</name>
        <dbReference type="ChEBI" id="CHEBI:47942"/>
    </cofactor>
</comment>
<dbReference type="InterPro" id="IPR029058">
    <property type="entry name" value="AB_hydrolase_fold"/>
</dbReference>
<name>A0A931A1J6_9ACTN</name>
<dbReference type="GO" id="GO:0005737">
    <property type="term" value="C:cytoplasm"/>
    <property type="evidence" value="ECO:0007669"/>
    <property type="project" value="TreeGrafter"/>
</dbReference>
<feature type="domain" description="Carrier" evidence="5">
    <location>
        <begin position="641"/>
        <end position="716"/>
    </location>
</feature>
<dbReference type="InterPro" id="IPR036736">
    <property type="entry name" value="ACP-like_sf"/>
</dbReference>
<organism evidence="6 7">
    <name type="scientific">Nonomuraea cypriaca</name>
    <dbReference type="NCBI Taxonomy" id="1187855"/>
    <lineage>
        <taxon>Bacteria</taxon>
        <taxon>Bacillati</taxon>
        <taxon>Actinomycetota</taxon>
        <taxon>Actinomycetes</taxon>
        <taxon>Streptosporangiales</taxon>
        <taxon>Streptosporangiaceae</taxon>
        <taxon>Nonomuraea</taxon>
    </lineage>
</organism>
<dbReference type="FunFam" id="1.10.1200.10:FF:000005">
    <property type="entry name" value="Nonribosomal peptide synthetase 1"/>
    <property type="match status" value="1"/>
</dbReference>
<evidence type="ECO:0000256" key="3">
    <source>
        <dbReference type="ARBA" id="ARBA00022450"/>
    </source>
</evidence>
<accession>A0A931A1J6</accession>
<evidence type="ECO:0000259" key="5">
    <source>
        <dbReference type="PROSITE" id="PS50075"/>
    </source>
</evidence>
<comment type="caution">
    <text evidence="6">The sequence shown here is derived from an EMBL/GenBank/DDBJ whole genome shotgun (WGS) entry which is preliminary data.</text>
</comment>
<dbReference type="InterPro" id="IPR020845">
    <property type="entry name" value="AMP-binding_CS"/>
</dbReference>
<dbReference type="PANTHER" id="PTHR45527">
    <property type="entry name" value="NONRIBOSOMAL PEPTIDE SYNTHETASE"/>
    <property type="match status" value="1"/>
</dbReference>
<protein>
    <submittedName>
        <fullName evidence="6">Non-ribosomal peptide synthetase</fullName>
    </submittedName>
</protein>
<keyword evidence="3" id="KW-0596">Phosphopantetheine</keyword>
<dbReference type="Proteomes" id="UP000605361">
    <property type="component" value="Unassembled WGS sequence"/>
</dbReference>
<dbReference type="FunFam" id="3.40.50.12780:FF:000012">
    <property type="entry name" value="Non-ribosomal peptide synthetase"/>
    <property type="match status" value="1"/>
</dbReference>
<dbReference type="PANTHER" id="PTHR45527:SF1">
    <property type="entry name" value="FATTY ACID SYNTHASE"/>
    <property type="match status" value="1"/>
</dbReference>
<gene>
    <name evidence="6" type="ORF">ITP53_01795</name>
</gene>
<comment type="similarity">
    <text evidence="2">Belongs to the ATP-dependent AMP-binding enzyme family.</text>
</comment>
<dbReference type="Gene3D" id="3.30.300.30">
    <property type="match status" value="1"/>
</dbReference>
<keyword evidence="7" id="KW-1185">Reference proteome</keyword>
<dbReference type="Gene3D" id="3.40.50.1820">
    <property type="entry name" value="alpha/beta hydrolase"/>
    <property type="match status" value="1"/>
</dbReference>
<proteinExistence type="inferred from homology"/>
<dbReference type="SUPFAM" id="SSF47336">
    <property type="entry name" value="ACP-like"/>
    <property type="match status" value="1"/>
</dbReference>
<dbReference type="InterPro" id="IPR009081">
    <property type="entry name" value="PP-bd_ACP"/>
</dbReference>
<sequence length="728" mass="78957">MTTTPLTLPADLVRLLADRHGTSPAAIARAVVLLVLSRLTWEDDPLGGDPTFDELVHRDNADGVPFTLSGGHDAGHAGHMELATDLIDATAAARLPELCVIALESAARNPARPVRRIDLLPPRERERVLHEFNDHEFNHNAAPFARDAGVHELVQAQAARTPDAFAVVSGAAALTYRELNGRANQLARHLRERGIERGALVGVCLERGPELVIAVLAVMKAGAAYVPLDPDYPPRRLAFMARDAGLSLVITSSELRDRTSETALMLLDEGWPAGPDTDLPPVAGPADLAYVMYTSGSSGRPKGVMVEHRSICRLVDGNWYADVTADDVVAQTGNFSFDVFTFECWGALCSGARLAIMSGDTVLDAQGLKEAVRRHGVSTMWLTASLFNRHVVDCPDLFAGMKTVLYGGEAVDRSIADSLMAGPWAPAVLVNGYGPTEATTFTTCHRVRQDGLPTMPIGRPIANTEVYVMDRYGGLAPIGVPGELWVGGPGVARGYWNRPELTAERFVDHPFTPGARAYRTGDLVRWLPTGELEFLGRIDQQVKIRGFRIELQEIESVLTSHDDVKAAVVAVREDIPGDKRLVAYYVAADPVDGLPDWCRRTLPAYMVPGAFVRVDSFPLTPNGKLDRAALPAPGTARPFEPPRNQVEKTVAKIWAEVFDLPQVGISDNFFELGGHSLLATQVMSRIRRELGVEVRIRMILDAPTVAGLAEQVSAAKPATPSITPRRAR</sequence>
<evidence type="ECO:0000313" key="7">
    <source>
        <dbReference type="Proteomes" id="UP000605361"/>
    </source>
</evidence>